<dbReference type="InterPro" id="IPR011524">
    <property type="entry name" value="SARAH_dom"/>
</dbReference>
<evidence type="ECO:0000256" key="3">
    <source>
        <dbReference type="ARBA" id="ARBA00023038"/>
    </source>
</evidence>
<dbReference type="SUPFAM" id="SSF54236">
    <property type="entry name" value="Ubiquitin-like"/>
    <property type="match status" value="1"/>
</dbReference>
<feature type="compositionally biased region" description="Low complexity" evidence="5">
    <location>
        <begin position="270"/>
        <end position="281"/>
    </location>
</feature>
<dbReference type="FunFam" id="2.10.110.10:FF:000104">
    <property type="entry name" value="Ras association domain-containing protein 2"/>
    <property type="match status" value="1"/>
</dbReference>
<dbReference type="InterPro" id="IPR001781">
    <property type="entry name" value="Znf_LIM"/>
</dbReference>
<dbReference type="Pfam" id="PF00788">
    <property type="entry name" value="RA"/>
    <property type="match status" value="1"/>
</dbReference>
<evidence type="ECO:0000256" key="4">
    <source>
        <dbReference type="PROSITE-ProRule" id="PRU00125"/>
    </source>
</evidence>
<organism evidence="9 10">
    <name type="scientific">Rhynchophorus ferrugineus</name>
    <name type="common">Red palm weevil</name>
    <name type="synonym">Curculio ferrugineus</name>
    <dbReference type="NCBI Taxonomy" id="354439"/>
    <lineage>
        <taxon>Eukaryota</taxon>
        <taxon>Metazoa</taxon>
        <taxon>Ecdysozoa</taxon>
        <taxon>Arthropoda</taxon>
        <taxon>Hexapoda</taxon>
        <taxon>Insecta</taxon>
        <taxon>Pterygota</taxon>
        <taxon>Neoptera</taxon>
        <taxon>Endopterygota</taxon>
        <taxon>Coleoptera</taxon>
        <taxon>Polyphaga</taxon>
        <taxon>Cucujiformia</taxon>
        <taxon>Curculionidae</taxon>
        <taxon>Dryophthorinae</taxon>
        <taxon>Rhynchophorus</taxon>
    </lineage>
</organism>
<dbReference type="SMART" id="SM00132">
    <property type="entry name" value="LIM"/>
    <property type="match status" value="1"/>
</dbReference>
<dbReference type="SUPFAM" id="SSF57716">
    <property type="entry name" value="Glucocorticoid receptor-like (DNA-binding domain)"/>
    <property type="match status" value="2"/>
</dbReference>
<comment type="caution">
    <text evidence="9">The sequence shown here is derived from an EMBL/GenBank/DDBJ whole genome shotgun (WGS) entry which is preliminary data.</text>
</comment>
<keyword evidence="10" id="KW-1185">Reference proteome</keyword>
<evidence type="ECO:0000313" key="9">
    <source>
        <dbReference type="EMBL" id="KAF7270757.1"/>
    </source>
</evidence>
<dbReference type="EMBL" id="JAACXV010014063">
    <property type="protein sequence ID" value="KAF7270757.1"/>
    <property type="molecule type" value="Genomic_DNA"/>
</dbReference>
<accession>A0A834I1I1</accession>
<dbReference type="FunFam" id="3.10.20.90:FF:000278">
    <property type="entry name" value="serine-rich adhesin for platelets"/>
    <property type="match status" value="1"/>
</dbReference>
<dbReference type="InterPro" id="IPR033614">
    <property type="entry name" value="RASSF1-6"/>
</dbReference>
<dbReference type="PROSITE" id="PS50951">
    <property type="entry name" value="SARAH"/>
    <property type="match status" value="1"/>
</dbReference>
<dbReference type="InterPro" id="IPR000159">
    <property type="entry name" value="RA_dom"/>
</dbReference>
<keyword evidence="2 4" id="KW-0862">Zinc</keyword>
<dbReference type="PANTHER" id="PTHR22738:SF15">
    <property type="entry name" value="LD40758P"/>
    <property type="match status" value="1"/>
</dbReference>
<evidence type="ECO:0000313" key="10">
    <source>
        <dbReference type="Proteomes" id="UP000625711"/>
    </source>
</evidence>
<gene>
    <name evidence="9" type="ORF">GWI33_016298</name>
</gene>
<keyword evidence="3 4" id="KW-0440">LIM domain</keyword>
<dbReference type="GO" id="GO:0046872">
    <property type="term" value="F:metal ion binding"/>
    <property type="evidence" value="ECO:0007669"/>
    <property type="project" value="UniProtKB-KW"/>
</dbReference>
<evidence type="ECO:0008006" key="11">
    <source>
        <dbReference type="Google" id="ProtNLM"/>
    </source>
</evidence>
<dbReference type="PROSITE" id="PS00478">
    <property type="entry name" value="LIM_DOMAIN_1"/>
    <property type="match status" value="1"/>
</dbReference>
<dbReference type="CDD" id="cd09401">
    <property type="entry name" value="LIM_TLP_like"/>
    <property type="match status" value="1"/>
</dbReference>
<reference evidence="9" key="1">
    <citation type="submission" date="2020-08" db="EMBL/GenBank/DDBJ databases">
        <title>Genome sequencing and assembly of the red palm weevil Rhynchophorus ferrugineus.</title>
        <authorList>
            <person name="Dias G.B."/>
            <person name="Bergman C.M."/>
            <person name="Manee M."/>
        </authorList>
    </citation>
    <scope>NUCLEOTIDE SEQUENCE</scope>
    <source>
        <strain evidence="9">AA-2017</strain>
        <tissue evidence="9">Whole larva</tissue>
    </source>
</reference>
<dbReference type="CDD" id="cd01784">
    <property type="entry name" value="RA_RASSF2_like"/>
    <property type="match status" value="1"/>
</dbReference>
<dbReference type="PROSITE" id="PS50200">
    <property type="entry name" value="RA"/>
    <property type="match status" value="1"/>
</dbReference>
<name>A0A834I1I1_RHYFE</name>
<dbReference type="Gene3D" id="3.10.20.90">
    <property type="entry name" value="Phosphatidylinositol 3-kinase Catalytic Subunit, Chain A, domain 1"/>
    <property type="match status" value="1"/>
</dbReference>
<evidence type="ECO:0000256" key="2">
    <source>
        <dbReference type="ARBA" id="ARBA00022833"/>
    </source>
</evidence>
<feature type="region of interest" description="Disordered" evidence="5">
    <location>
        <begin position="208"/>
        <end position="228"/>
    </location>
</feature>
<dbReference type="InterPro" id="IPR029071">
    <property type="entry name" value="Ubiquitin-like_domsf"/>
</dbReference>
<evidence type="ECO:0000259" key="6">
    <source>
        <dbReference type="PROSITE" id="PS50023"/>
    </source>
</evidence>
<feature type="domain" description="Ras-associating" evidence="7">
    <location>
        <begin position="412"/>
        <end position="504"/>
    </location>
</feature>
<dbReference type="Pfam" id="PF00412">
    <property type="entry name" value="LIM"/>
    <property type="match status" value="1"/>
</dbReference>
<evidence type="ECO:0000259" key="8">
    <source>
        <dbReference type="PROSITE" id="PS50951"/>
    </source>
</evidence>
<evidence type="ECO:0000256" key="1">
    <source>
        <dbReference type="ARBA" id="ARBA00022723"/>
    </source>
</evidence>
<feature type="compositionally biased region" description="Polar residues" evidence="5">
    <location>
        <begin position="212"/>
        <end position="227"/>
    </location>
</feature>
<dbReference type="Proteomes" id="UP000625711">
    <property type="component" value="Unassembled WGS sequence"/>
</dbReference>
<evidence type="ECO:0000259" key="7">
    <source>
        <dbReference type="PROSITE" id="PS50200"/>
    </source>
</evidence>
<feature type="region of interest" description="Disordered" evidence="5">
    <location>
        <begin position="262"/>
        <end position="294"/>
    </location>
</feature>
<evidence type="ECO:0000256" key="5">
    <source>
        <dbReference type="SAM" id="MobiDB-lite"/>
    </source>
</evidence>
<feature type="domain" description="LIM zinc-binding" evidence="6">
    <location>
        <begin position="2"/>
        <end position="63"/>
    </location>
</feature>
<dbReference type="PANTHER" id="PTHR22738">
    <property type="entry name" value="RASSF"/>
    <property type="match status" value="1"/>
</dbReference>
<dbReference type="GO" id="GO:0007165">
    <property type="term" value="P:signal transduction"/>
    <property type="evidence" value="ECO:0007669"/>
    <property type="project" value="InterPro"/>
</dbReference>
<dbReference type="CDD" id="cd21886">
    <property type="entry name" value="SARAH_RASSF2-like"/>
    <property type="match status" value="1"/>
</dbReference>
<sequence>MWKCHKCQKPVYFAERKHSLGYNWHPECLRCEECGKRLNPGQHAEHKGVPYCHVPCYGALFGPQLFGHGTRVESHKSFGLQKDSPKLGNKPILPRSTLESKIKVYNHFYEGKSGEIRCREVNGRYILEGSLRIHWGVQGVIHLKENDDQRTVVTVRKRNSCRASSSPEYDTDDDIQNISTDSSFNDVTSNTTTLDKDIESSIDSLDSIALGSNPSSPKNNMPKSVTLPSKLDVKNMERDELDDLLQIERVVDSSVKLYQTMPAPLPSQITTESDTLSSKTSSSEESKNGTKTVTITEDASTLKATIGCDNNKDGTLSEDKIPLLTNSFSSKEDTWVLNSNHLNRSMSGPDCLERLRDSQSPEFDKISITSSDATTNDGVVLRRPQKSGSTAIRRRPGKRLSRSKVKRRCSINGHFYDRETSFFTPPHGSQMSVWITSLVNTHEVIKLLLEKYKVESDPNNFALFIVRDSGEQRRLKEDEYPLLARVLLGPHEDVAKLFLMDSHSTPEVSSEVAQFLNLSQVECRAILSQYYSQEEREVAKIKEKYCEMKRRIIHRLQLLSAGS</sequence>
<proteinExistence type="predicted"/>
<feature type="domain" description="SARAH" evidence="8">
    <location>
        <begin position="512"/>
        <end position="559"/>
    </location>
</feature>
<keyword evidence="1 4" id="KW-0479">Metal-binding</keyword>
<dbReference type="PROSITE" id="PS50023">
    <property type="entry name" value="LIM_DOMAIN_2"/>
    <property type="match status" value="1"/>
</dbReference>
<dbReference type="AlphaFoldDB" id="A0A834I1I1"/>
<dbReference type="Gene3D" id="2.10.110.10">
    <property type="entry name" value="Cysteine Rich Protein"/>
    <property type="match status" value="1"/>
</dbReference>
<protein>
    <recommendedName>
        <fullName evidence="11">Ras association domain-containing protein 2</fullName>
    </recommendedName>
</protein>
<dbReference type="SMART" id="SM00314">
    <property type="entry name" value="RA"/>
    <property type="match status" value="1"/>
</dbReference>
<dbReference type="OrthoDB" id="9976881at2759"/>